<comment type="caution">
    <text evidence="11">The sequence shown here is derived from an EMBL/GenBank/DDBJ whole genome shotgun (WGS) entry which is preliminary data.</text>
</comment>
<name>A0ABQ2H0P4_9PSED</name>
<dbReference type="InterPro" id="IPR027417">
    <property type="entry name" value="P-loop_NTPase"/>
</dbReference>
<keyword evidence="7 11" id="KW-0067">ATP-binding</keyword>
<evidence type="ECO:0000256" key="6">
    <source>
        <dbReference type="ARBA" id="ARBA00022741"/>
    </source>
</evidence>
<dbReference type="Proteomes" id="UP000616499">
    <property type="component" value="Unassembled WGS sequence"/>
</dbReference>
<dbReference type="SUPFAM" id="SSF52540">
    <property type="entry name" value="P-loop containing nucleoside triphosphate hydrolases"/>
    <property type="match status" value="1"/>
</dbReference>
<keyword evidence="12" id="KW-1185">Reference proteome</keyword>
<evidence type="ECO:0000313" key="11">
    <source>
        <dbReference type="EMBL" id="GGM21542.1"/>
    </source>
</evidence>
<dbReference type="PANTHER" id="PTHR43297">
    <property type="entry name" value="OLIGOPEPTIDE TRANSPORT ATP-BINDING PROTEIN APPD"/>
    <property type="match status" value="1"/>
</dbReference>
<keyword evidence="6" id="KW-0547">Nucleotide-binding</keyword>
<protein>
    <submittedName>
        <fullName evidence="11">Nickel import ATP-binding protein NikD</fullName>
    </submittedName>
</protein>
<comment type="subcellular location">
    <subcellularLocation>
        <location evidence="1">Cell inner membrane</location>
        <topology evidence="1">Peripheral membrane protein</topology>
    </subcellularLocation>
</comment>
<evidence type="ECO:0000256" key="3">
    <source>
        <dbReference type="ARBA" id="ARBA00022448"/>
    </source>
</evidence>
<dbReference type="RefSeq" id="WP_229685402.1">
    <property type="nucleotide sequence ID" value="NZ_BMNW01000008.1"/>
</dbReference>
<evidence type="ECO:0000256" key="8">
    <source>
        <dbReference type="ARBA" id="ARBA00022967"/>
    </source>
</evidence>
<evidence type="ECO:0000256" key="5">
    <source>
        <dbReference type="ARBA" id="ARBA00022519"/>
    </source>
</evidence>
<reference evidence="12" key="1">
    <citation type="journal article" date="2019" name="Int. J. Syst. Evol. Microbiol.">
        <title>The Global Catalogue of Microorganisms (GCM) 10K type strain sequencing project: providing services to taxonomists for standard genome sequencing and annotation.</title>
        <authorList>
            <consortium name="The Broad Institute Genomics Platform"/>
            <consortium name="The Broad Institute Genome Sequencing Center for Infectious Disease"/>
            <person name="Wu L."/>
            <person name="Ma J."/>
        </authorList>
    </citation>
    <scope>NUCLEOTIDE SEQUENCE [LARGE SCALE GENOMIC DNA]</scope>
    <source>
        <strain evidence="12">JCM 13501</strain>
    </source>
</reference>
<evidence type="ECO:0000256" key="1">
    <source>
        <dbReference type="ARBA" id="ARBA00004417"/>
    </source>
</evidence>
<dbReference type="InterPro" id="IPR003439">
    <property type="entry name" value="ABC_transporter-like_ATP-bd"/>
</dbReference>
<dbReference type="Gene3D" id="3.40.50.300">
    <property type="entry name" value="P-loop containing nucleotide triphosphate hydrolases"/>
    <property type="match status" value="1"/>
</dbReference>
<dbReference type="EMBL" id="BMNW01000008">
    <property type="protein sequence ID" value="GGM21542.1"/>
    <property type="molecule type" value="Genomic_DNA"/>
</dbReference>
<dbReference type="PROSITE" id="PS50893">
    <property type="entry name" value="ABC_TRANSPORTER_2"/>
    <property type="match status" value="1"/>
</dbReference>
<accession>A0ABQ2H0P4</accession>
<organism evidence="11 12">
    <name type="scientific">Pseudomonas asuensis</name>
    <dbReference type="NCBI Taxonomy" id="1825787"/>
    <lineage>
        <taxon>Bacteria</taxon>
        <taxon>Pseudomonadati</taxon>
        <taxon>Pseudomonadota</taxon>
        <taxon>Gammaproteobacteria</taxon>
        <taxon>Pseudomonadales</taxon>
        <taxon>Pseudomonadaceae</taxon>
        <taxon>Pseudomonas</taxon>
    </lineage>
</organism>
<keyword evidence="3" id="KW-0813">Transport</keyword>
<dbReference type="CDD" id="cd03257">
    <property type="entry name" value="ABC_NikE_OppD_transporters"/>
    <property type="match status" value="1"/>
</dbReference>
<evidence type="ECO:0000313" key="12">
    <source>
        <dbReference type="Proteomes" id="UP000616499"/>
    </source>
</evidence>
<gene>
    <name evidence="11" type="primary">nikD</name>
    <name evidence="11" type="ORF">GCM10009425_35620</name>
</gene>
<evidence type="ECO:0000256" key="7">
    <source>
        <dbReference type="ARBA" id="ARBA00022840"/>
    </source>
</evidence>
<keyword evidence="4" id="KW-1003">Cell membrane</keyword>
<keyword evidence="5" id="KW-0997">Cell inner membrane</keyword>
<dbReference type="InterPro" id="IPR017871">
    <property type="entry name" value="ABC_transporter-like_CS"/>
</dbReference>
<comment type="similarity">
    <text evidence="2">Belongs to the ABC transporter superfamily.</text>
</comment>
<dbReference type="Pfam" id="PF00005">
    <property type="entry name" value="ABC_tran"/>
    <property type="match status" value="1"/>
</dbReference>
<evidence type="ECO:0000256" key="2">
    <source>
        <dbReference type="ARBA" id="ARBA00005417"/>
    </source>
</evidence>
<evidence type="ECO:0000256" key="9">
    <source>
        <dbReference type="ARBA" id="ARBA00023136"/>
    </source>
</evidence>
<sequence length="257" mass="27499">MSQVLEVQGLTLAANDQLLVDGLSLTVRTGRITALVGSSGSGKSMTCLGILDQLPAGVTKASGLTLCDGQLSSGKQLRGRQVSMIMQNPRSAFNPVLTMRAHAHEVLTLRGIRGTEAQKRLDACLLDVGLDASSQLLSLYPFQMSGGMLQRMMIALALLAETPFLLADEPTTDLDLLMQARVLDVLERLVEEKGLGILLVTHDMGVVARCAHDVLVMDNGRIVEATTVDQLFSAPHSAVARDLLAAHQALTRVEGYE</sequence>
<dbReference type="PROSITE" id="PS00211">
    <property type="entry name" value="ABC_TRANSPORTER_1"/>
    <property type="match status" value="1"/>
</dbReference>
<keyword evidence="9" id="KW-0472">Membrane</keyword>
<evidence type="ECO:0000259" key="10">
    <source>
        <dbReference type="PROSITE" id="PS50893"/>
    </source>
</evidence>
<feature type="domain" description="ABC transporter" evidence="10">
    <location>
        <begin position="5"/>
        <end position="244"/>
    </location>
</feature>
<dbReference type="SMART" id="SM00382">
    <property type="entry name" value="AAA"/>
    <property type="match status" value="1"/>
</dbReference>
<evidence type="ECO:0000256" key="4">
    <source>
        <dbReference type="ARBA" id="ARBA00022475"/>
    </source>
</evidence>
<proteinExistence type="inferred from homology"/>
<dbReference type="InterPro" id="IPR050388">
    <property type="entry name" value="ABC_Ni/Peptide_Import"/>
</dbReference>
<dbReference type="InterPro" id="IPR003593">
    <property type="entry name" value="AAA+_ATPase"/>
</dbReference>
<dbReference type="GO" id="GO:0005524">
    <property type="term" value="F:ATP binding"/>
    <property type="evidence" value="ECO:0007669"/>
    <property type="project" value="UniProtKB-KW"/>
</dbReference>
<dbReference type="PANTHER" id="PTHR43297:SF14">
    <property type="entry name" value="ATPASE AAA-TYPE CORE DOMAIN-CONTAINING PROTEIN"/>
    <property type="match status" value="1"/>
</dbReference>
<keyword evidence="8" id="KW-1278">Translocase</keyword>